<protein>
    <submittedName>
        <fullName evidence="3">Kinase-like protein</fullName>
    </submittedName>
</protein>
<dbReference type="InterPro" id="IPR000719">
    <property type="entry name" value="Prot_kinase_dom"/>
</dbReference>
<keyword evidence="3" id="KW-0418">Kinase</keyword>
<dbReference type="GO" id="GO:0004672">
    <property type="term" value="F:protein kinase activity"/>
    <property type="evidence" value="ECO:0007669"/>
    <property type="project" value="InterPro"/>
</dbReference>
<feature type="region of interest" description="Disordered" evidence="1">
    <location>
        <begin position="277"/>
        <end position="314"/>
    </location>
</feature>
<keyword evidence="3" id="KW-0808">Transferase</keyword>
<feature type="compositionally biased region" description="Acidic residues" evidence="1">
    <location>
        <begin position="301"/>
        <end position="314"/>
    </location>
</feature>
<feature type="domain" description="Protein kinase" evidence="2">
    <location>
        <begin position="12"/>
        <end position="269"/>
    </location>
</feature>
<dbReference type="InterPro" id="IPR008271">
    <property type="entry name" value="Ser/Thr_kinase_AS"/>
</dbReference>
<dbReference type="PROSITE" id="PS00108">
    <property type="entry name" value="PROTEIN_KINASE_ST"/>
    <property type="match status" value="1"/>
</dbReference>
<dbReference type="PROSITE" id="PS50011">
    <property type="entry name" value="PROTEIN_KINASE_DOM"/>
    <property type="match status" value="1"/>
</dbReference>
<dbReference type="OrthoDB" id="10252171at2759"/>
<feature type="compositionally biased region" description="Basic and acidic residues" evidence="1">
    <location>
        <begin position="277"/>
        <end position="287"/>
    </location>
</feature>
<dbReference type="GO" id="GO:0005524">
    <property type="term" value="F:ATP binding"/>
    <property type="evidence" value="ECO:0007669"/>
    <property type="project" value="InterPro"/>
</dbReference>
<dbReference type="SUPFAM" id="SSF56112">
    <property type="entry name" value="Protein kinase-like (PK-like)"/>
    <property type="match status" value="1"/>
</dbReference>
<dbReference type="Proteomes" id="UP000277580">
    <property type="component" value="Unassembled WGS sequence"/>
</dbReference>
<evidence type="ECO:0000259" key="2">
    <source>
        <dbReference type="PROSITE" id="PS50011"/>
    </source>
</evidence>
<dbReference type="Gene3D" id="1.10.510.10">
    <property type="entry name" value="Transferase(Phosphotransferase) domain 1"/>
    <property type="match status" value="1"/>
</dbReference>
<dbReference type="EMBL" id="ML119162">
    <property type="protein sequence ID" value="RPB08491.1"/>
    <property type="molecule type" value="Genomic_DNA"/>
</dbReference>
<dbReference type="InterPro" id="IPR011009">
    <property type="entry name" value="Kinase-like_dom_sf"/>
</dbReference>
<gene>
    <name evidence="3" type="ORF">P167DRAFT_578182</name>
</gene>
<keyword evidence="4" id="KW-1185">Reference proteome</keyword>
<sequence length="314" mass="34960">MKEQEMLPSCLYSLGREIAEGGHSTVNICQHLESRIDFAVKILAGEEVVAFDQEVCLLKKLQDIEGPFIKMVDLFRAKGKNYIVMDLAPGGDVWTWVRNRSYLTEGAMIKVVHQLLQALAICHENGIVHRDVKPENIVIEEVRSDEPSKVLLCDFGSALDIGPDGCILTDDSMPGTLGYQAPEIFRESGSLEYGSGVDMWALGISAYFMITGDMPFDLGGSVEDYLEACDQFPAICCSDAVDIFLRCCLAPNPAQRWTAREALEYHIFEGLPEFTESPEKKKSRDINKMWYKPSALPEPMSAEEGEEGEEGEET</sequence>
<evidence type="ECO:0000256" key="1">
    <source>
        <dbReference type="SAM" id="MobiDB-lite"/>
    </source>
</evidence>
<dbReference type="AlphaFoldDB" id="A0A3N4KJJ4"/>
<dbReference type="Pfam" id="PF00069">
    <property type="entry name" value="Pkinase"/>
    <property type="match status" value="1"/>
</dbReference>
<organism evidence="3 4">
    <name type="scientific">Morchella conica CCBAS932</name>
    <dbReference type="NCBI Taxonomy" id="1392247"/>
    <lineage>
        <taxon>Eukaryota</taxon>
        <taxon>Fungi</taxon>
        <taxon>Dikarya</taxon>
        <taxon>Ascomycota</taxon>
        <taxon>Pezizomycotina</taxon>
        <taxon>Pezizomycetes</taxon>
        <taxon>Pezizales</taxon>
        <taxon>Morchellaceae</taxon>
        <taxon>Morchella</taxon>
    </lineage>
</organism>
<dbReference type="PANTHER" id="PTHR24347">
    <property type="entry name" value="SERINE/THREONINE-PROTEIN KINASE"/>
    <property type="match status" value="1"/>
</dbReference>
<proteinExistence type="predicted"/>
<dbReference type="SMART" id="SM00220">
    <property type="entry name" value="S_TKc"/>
    <property type="match status" value="1"/>
</dbReference>
<dbReference type="STRING" id="1392247.A0A3N4KJJ4"/>
<dbReference type="InParanoid" id="A0A3N4KJJ4"/>
<accession>A0A3N4KJJ4</accession>
<name>A0A3N4KJJ4_9PEZI</name>
<reference evidence="3 4" key="1">
    <citation type="journal article" date="2018" name="Nat. Ecol. Evol.">
        <title>Pezizomycetes genomes reveal the molecular basis of ectomycorrhizal truffle lifestyle.</title>
        <authorList>
            <person name="Murat C."/>
            <person name="Payen T."/>
            <person name="Noel B."/>
            <person name="Kuo A."/>
            <person name="Morin E."/>
            <person name="Chen J."/>
            <person name="Kohler A."/>
            <person name="Krizsan K."/>
            <person name="Balestrini R."/>
            <person name="Da Silva C."/>
            <person name="Montanini B."/>
            <person name="Hainaut M."/>
            <person name="Levati E."/>
            <person name="Barry K.W."/>
            <person name="Belfiori B."/>
            <person name="Cichocki N."/>
            <person name="Clum A."/>
            <person name="Dockter R.B."/>
            <person name="Fauchery L."/>
            <person name="Guy J."/>
            <person name="Iotti M."/>
            <person name="Le Tacon F."/>
            <person name="Lindquist E.A."/>
            <person name="Lipzen A."/>
            <person name="Malagnac F."/>
            <person name="Mello A."/>
            <person name="Molinier V."/>
            <person name="Miyauchi S."/>
            <person name="Poulain J."/>
            <person name="Riccioni C."/>
            <person name="Rubini A."/>
            <person name="Sitrit Y."/>
            <person name="Splivallo R."/>
            <person name="Traeger S."/>
            <person name="Wang M."/>
            <person name="Zifcakova L."/>
            <person name="Wipf D."/>
            <person name="Zambonelli A."/>
            <person name="Paolocci F."/>
            <person name="Nowrousian M."/>
            <person name="Ottonello S."/>
            <person name="Baldrian P."/>
            <person name="Spatafora J.W."/>
            <person name="Henrissat B."/>
            <person name="Nagy L.G."/>
            <person name="Aury J.M."/>
            <person name="Wincker P."/>
            <person name="Grigoriev I.V."/>
            <person name="Bonfante P."/>
            <person name="Martin F.M."/>
        </authorList>
    </citation>
    <scope>NUCLEOTIDE SEQUENCE [LARGE SCALE GENOMIC DNA]</scope>
    <source>
        <strain evidence="3 4">CCBAS932</strain>
    </source>
</reference>
<evidence type="ECO:0000313" key="3">
    <source>
        <dbReference type="EMBL" id="RPB08491.1"/>
    </source>
</evidence>
<evidence type="ECO:0000313" key="4">
    <source>
        <dbReference type="Proteomes" id="UP000277580"/>
    </source>
</evidence>